<keyword evidence="4 6" id="KW-0443">Lipid metabolism</keyword>
<keyword evidence="3 6" id="KW-0442">Lipid degradation</keyword>
<evidence type="ECO:0000256" key="1">
    <source>
        <dbReference type="ARBA" id="ARBA00001195"/>
    </source>
</evidence>
<feature type="domain" description="Phosphoinositide-specific phospholipase C EF-hand-like" evidence="8">
    <location>
        <begin position="39"/>
        <end position="78"/>
    </location>
</feature>
<dbReference type="GO" id="GO:0048015">
    <property type="term" value="P:phosphatidylinositol-mediated signaling"/>
    <property type="evidence" value="ECO:0007669"/>
    <property type="project" value="TreeGrafter"/>
</dbReference>
<feature type="domain" description="Phosphatidylinositol-specific phospholipase C X" evidence="7">
    <location>
        <begin position="90"/>
        <end position="129"/>
    </location>
</feature>
<dbReference type="InterPro" id="IPR011992">
    <property type="entry name" value="EF-hand-dom_pair"/>
</dbReference>
<evidence type="ECO:0000259" key="8">
    <source>
        <dbReference type="Pfam" id="PF09279"/>
    </source>
</evidence>
<reference evidence="10" key="1">
    <citation type="submission" date="2016-11" db="UniProtKB">
        <authorList>
            <consortium name="WormBaseParasite"/>
        </authorList>
    </citation>
    <scope>IDENTIFICATION</scope>
</reference>
<dbReference type="GO" id="GO:0046488">
    <property type="term" value="P:phosphatidylinositol metabolic process"/>
    <property type="evidence" value="ECO:0007669"/>
    <property type="project" value="TreeGrafter"/>
</dbReference>
<evidence type="ECO:0000256" key="6">
    <source>
        <dbReference type="RuleBase" id="RU361133"/>
    </source>
</evidence>
<name>A0A1I8JCD9_9PLAT</name>
<dbReference type="SUPFAM" id="SSF51695">
    <property type="entry name" value="PLC-like phosphodiesterases"/>
    <property type="match status" value="1"/>
</dbReference>
<sequence>NPACKTQPVPYITKSQVIWLLNEKQRDPRLNEIIYPYANENKARELIAKFEPDNAFVEKDQLSSRGLHAYLISTDNNVVPLEKLDLSQDMEQPLAHYFINSSHNTYLSGHQLTGKSSVELYRQVLLTGC</sequence>
<dbReference type="GO" id="GO:0005737">
    <property type="term" value="C:cytoplasm"/>
    <property type="evidence" value="ECO:0007669"/>
    <property type="project" value="TreeGrafter"/>
</dbReference>
<protein>
    <recommendedName>
        <fullName evidence="6">Phosphoinositide phospholipase C</fullName>
        <ecNumber evidence="6">3.1.4.11</ecNumber>
    </recommendedName>
</protein>
<dbReference type="InterPro" id="IPR015359">
    <property type="entry name" value="PLC_EF-hand-like"/>
</dbReference>
<dbReference type="Gene3D" id="1.10.238.10">
    <property type="entry name" value="EF-hand"/>
    <property type="match status" value="1"/>
</dbReference>
<dbReference type="SUPFAM" id="SSF47473">
    <property type="entry name" value="EF-hand"/>
    <property type="match status" value="1"/>
</dbReference>
<dbReference type="WBParaSite" id="maker-uti_cns_0046732-snap-gene-0.6-mRNA-1">
    <property type="protein sequence ID" value="maker-uti_cns_0046732-snap-gene-0.6-mRNA-1"/>
    <property type="gene ID" value="maker-uti_cns_0046732-snap-gene-0.6"/>
</dbReference>
<dbReference type="PANTHER" id="PTHR10336">
    <property type="entry name" value="PHOSPHOINOSITIDE-SPECIFIC PHOSPHOLIPASE C FAMILY PROTEIN"/>
    <property type="match status" value="1"/>
</dbReference>
<evidence type="ECO:0000256" key="2">
    <source>
        <dbReference type="ARBA" id="ARBA00022801"/>
    </source>
</evidence>
<dbReference type="GO" id="GO:0004435">
    <property type="term" value="F:phosphatidylinositol-4,5-bisphosphate phospholipase C activity"/>
    <property type="evidence" value="ECO:0007669"/>
    <property type="project" value="UniProtKB-EC"/>
</dbReference>
<organism evidence="9 10">
    <name type="scientific">Macrostomum lignano</name>
    <dbReference type="NCBI Taxonomy" id="282301"/>
    <lineage>
        <taxon>Eukaryota</taxon>
        <taxon>Metazoa</taxon>
        <taxon>Spiralia</taxon>
        <taxon>Lophotrochozoa</taxon>
        <taxon>Platyhelminthes</taxon>
        <taxon>Rhabditophora</taxon>
        <taxon>Macrostomorpha</taxon>
        <taxon>Macrostomida</taxon>
        <taxon>Macrostomidae</taxon>
        <taxon>Macrostomum</taxon>
    </lineage>
</organism>
<comment type="catalytic activity">
    <reaction evidence="1 6">
        <text>a 1,2-diacyl-sn-glycero-3-phospho-(1D-myo-inositol-4,5-bisphosphate) + H2O = 1D-myo-inositol 1,4,5-trisphosphate + a 1,2-diacyl-sn-glycerol + H(+)</text>
        <dbReference type="Rhea" id="RHEA:33179"/>
        <dbReference type="ChEBI" id="CHEBI:15377"/>
        <dbReference type="ChEBI" id="CHEBI:15378"/>
        <dbReference type="ChEBI" id="CHEBI:17815"/>
        <dbReference type="ChEBI" id="CHEBI:58456"/>
        <dbReference type="ChEBI" id="CHEBI:203600"/>
        <dbReference type="EC" id="3.1.4.11"/>
    </reaction>
</comment>
<proteinExistence type="predicted"/>
<dbReference type="EC" id="3.1.4.11" evidence="6"/>
<dbReference type="Proteomes" id="UP000095280">
    <property type="component" value="Unplaced"/>
</dbReference>
<dbReference type="PANTHER" id="PTHR10336:SF149">
    <property type="entry name" value="1-PHOSPHATIDYLINOSITOL 4,5-BISPHOSPHATE PHOSPHODIESTERASE CLASSES I AND II"/>
    <property type="match status" value="1"/>
</dbReference>
<dbReference type="InterPro" id="IPR017946">
    <property type="entry name" value="PLC-like_Pdiesterase_TIM-brl"/>
</dbReference>
<evidence type="ECO:0000256" key="5">
    <source>
        <dbReference type="ARBA" id="ARBA00023224"/>
    </source>
</evidence>
<dbReference type="GO" id="GO:0007186">
    <property type="term" value="P:G protein-coupled receptor signaling pathway"/>
    <property type="evidence" value="ECO:0007669"/>
    <property type="project" value="TreeGrafter"/>
</dbReference>
<dbReference type="Pfam" id="PF00388">
    <property type="entry name" value="PI-PLC-X"/>
    <property type="match status" value="1"/>
</dbReference>
<keyword evidence="5" id="KW-0807">Transducer</keyword>
<evidence type="ECO:0000313" key="10">
    <source>
        <dbReference type="WBParaSite" id="maker-uti_cns_0046732-snap-gene-0.6-mRNA-1"/>
    </source>
</evidence>
<dbReference type="GO" id="GO:0016042">
    <property type="term" value="P:lipid catabolic process"/>
    <property type="evidence" value="ECO:0007669"/>
    <property type="project" value="UniProtKB-KW"/>
</dbReference>
<keyword evidence="2 6" id="KW-0378">Hydrolase</keyword>
<keyword evidence="9" id="KW-1185">Reference proteome</keyword>
<dbReference type="InterPro" id="IPR001192">
    <property type="entry name" value="PI-PLC_fam"/>
</dbReference>
<dbReference type="Pfam" id="PF09279">
    <property type="entry name" value="EF-hand_like"/>
    <property type="match status" value="1"/>
</dbReference>
<dbReference type="InterPro" id="IPR000909">
    <property type="entry name" value="PLipase_C_PInositol-sp_X_dom"/>
</dbReference>
<accession>A0A1I8JCD9</accession>
<dbReference type="Gene3D" id="3.20.20.190">
    <property type="entry name" value="Phosphatidylinositol (PI) phosphodiesterase"/>
    <property type="match status" value="1"/>
</dbReference>
<dbReference type="GO" id="GO:0051209">
    <property type="term" value="P:release of sequestered calcium ion into cytosol"/>
    <property type="evidence" value="ECO:0007669"/>
    <property type="project" value="TreeGrafter"/>
</dbReference>
<evidence type="ECO:0000313" key="9">
    <source>
        <dbReference type="Proteomes" id="UP000095280"/>
    </source>
</evidence>
<dbReference type="FunFam" id="3.20.20.190:FF:000084">
    <property type="match status" value="1"/>
</dbReference>
<evidence type="ECO:0000256" key="4">
    <source>
        <dbReference type="ARBA" id="ARBA00023098"/>
    </source>
</evidence>
<evidence type="ECO:0000259" key="7">
    <source>
        <dbReference type="Pfam" id="PF00388"/>
    </source>
</evidence>
<dbReference type="PRINTS" id="PR00390">
    <property type="entry name" value="PHPHLIPASEC"/>
</dbReference>
<evidence type="ECO:0000256" key="3">
    <source>
        <dbReference type="ARBA" id="ARBA00022963"/>
    </source>
</evidence>
<dbReference type="AlphaFoldDB" id="A0A1I8JCD9"/>
<dbReference type="PROSITE" id="PS50007">
    <property type="entry name" value="PIPLC_X_DOMAIN"/>
    <property type="match status" value="1"/>
</dbReference>